<protein>
    <submittedName>
        <fullName evidence="4">Agmatine deiminase</fullName>
    </submittedName>
</protein>
<dbReference type="AlphaFoldDB" id="W7TKY5"/>
<evidence type="ECO:0000313" key="5">
    <source>
        <dbReference type="Proteomes" id="UP000019335"/>
    </source>
</evidence>
<dbReference type="GO" id="GO:0047632">
    <property type="term" value="F:agmatine deiminase activity"/>
    <property type="evidence" value="ECO:0007669"/>
    <property type="project" value="TreeGrafter"/>
</dbReference>
<keyword evidence="3" id="KW-0812">Transmembrane</keyword>
<dbReference type="Gene3D" id="3.75.10.10">
    <property type="entry name" value="L-arginine/glycine Amidinotransferase, Chain A"/>
    <property type="match status" value="1"/>
</dbReference>
<keyword evidence="3" id="KW-0472">Membrane</keyword>
<gene>
    <name evidence="4" type="ORF">Naga_100001g224</name>
</gene>
<feature type="compositionally biased region" description="Basic and acidic residues" evidence="2">
    <location>
        <begin position="414"/>
        <end position="437"/>
    </location>
</feature>
<keyword evidence="5" id="KW-1185">Reference proteome</keyword>
<evidence type="ECO:0000256" key="3">
    <source>
        <dbReference type="SAM" id="Phobius"/>
    </source>
</evidence>
<name>W7TKY5_9STRA</name>
<proteinExistence type="predicted"/>
<dbReference type="EMBL" id="AZIL01000609">
    <property type="protein sequence ID" value="EWM26737.1"/>
    <property type="molecule type" value="Genomic_DNA"/>
</dbReference>
<keyword evidence="1" id="KW-0378">Hydrolase</keyword>
<feature type="region of interest" description="Disordered" evidence="2">
    <location>
        <begin position="407"/>
        <end position="437"/>
    </location>
</feature>
<dbReference type="PANTHER" id="PTHR31377">
    <property type="entry name" value="AGMATINE DEIMINASE-RELATED"/>
    <property type="match status" value="1"/>
</dbReference>
<evidence type="ECO:0000256" key="2">
    <source>
        <dbReference type="SAM" id="MobiDB-lite"/>
    </source>
</evidence>
<dbReference type="GO" id="GO:0009446">
    <property type="term" value="P:putrescine biosynthetic process"/>
    <property type="evidence" value="ECO:0007669"/>
    <property type="project" value="InterPro"/>
</dbReference>
<reference evidence="4 5" key="1">
    <citation type="journal article" date="2014" name="Mol. Plant">
        <title>Chromosome Scale Genome Assembly and Transcriptome Profiling of Nannochloropsis gaditana in Nitrogen Depletion.</title>
        <authorList>
            <person name="Corteggiani Carpinelli E."/>
            <person name="Telatin A."/>
            <person name="Vitulo N."/>
            <person name="Forcato C."/>
            <person name="D'Angelo M."/>
            <person name="Schiavon R."/>
            <person name="Vezzi A."/>
            <person name="Giacometti G.M."/>
            <person name="Morosinotto T."/>
            <person name="Valle G."/>
        </authorList>
    </citation>
    <scope>NUCLEOTIDE SEQUENCE [LARGE SCALE GENOMIC DNA]</scope>
    <source>
        <strain evidence="4 5">B-31</strain>
    </source>
</reference>
<comment type="caution">
    <text evidence="4">The sequence shown here is derived from an EMBL/GenBank/DDBJ whole genome shotgun (WGS) entry which is preliminary data.</text>
</comment>
<sequence>MQRLKRHSCPAPVFEVIYSIEKLTLTRHICRNLRDSMSSIAPLSAKGAASMLLFLGFVMGSATVIAAVAIQDLLDLDPILRGWLKKRRNSKGDGSNGSPLKRPVPSFLEAMYLYERKVGWGEVIPSSPQEDGFCMPAAWEAHAGCWLLFPCRRDRRAHELEGVQTVYAHIANAIQEHGSEQVTVGVRAEDWEEARALLHPGVRVVEMESDSAWARDSGPTFVVRDDGEEEMREVRGVDWAMGTEGPCGRDQLVARKVLEVEKIRRYAAPLVMGGGCFHVDGEGTCLVTEESLLSPTQRPSLAKEAVEEVLRRYLGVERVIWLEKGVYGDEDRQGRVDSLACFKGPGEVILHWTDDEMDPQFDRSWSAFIRLTQATDAKGRALRIHKMPMPGPIFDEQGGVEGSLLSGAGCTPAGREEGKEGGKEKGREEGREGTHEEGNARIVGRKVGRRMPASYVNFYIANEAIVVPQFMDPKDEEAIELLQFLYPERRVIGVCTRDLLRGGGNIHCVTQQQPTNQFDAF</sequence>
<evidence type="ECO:0000256" key="1">
    <source>
        <dbReference type="ARBA" id="ARBA00022801"/>
    </source>
</evidence>
<dbReference type="SUPFAM" id="SSF55909">
    <property type="entry name" value="Pentein"/>
    <property type="match status" value="1"/>
</dbReference>
<dbReference type="OrthoDB" id="544103at2759"/>
<feature type="transmembrane region" description="Helical" evidence="3">
    <location>
        <begin position="47"/>
        <end position="70"/>
    </location>
</feature>
<dbReference type="GO" id="GO:0004668">
    <property type="term" value="F:protein-arginine deiminase activity"/>
    <property type="evidence" value="ECO:0007669"/>
    <property type="project" value="InterPro"/>
</dbReference>
<dbReference type="InterPro" id="IPR007466">
    <property type="entry name" value="Peptidyl-Arg-deiminase_porph"/>
</dbReference>
<dbReference type="Pfam" id="PF04371">
    <property type="entry name" value="PAD_porph"/>
    <property type="match status" value="1"/>
</dbReference>
<dbReference type="PANTHER" id="PTHR31377:SF2">
    <property type="entry name" value="AGMATINE DEIMINASE"/>
    <property type="match status" value="1"/>
</dbReference>
<organism evidence="4 5">
    <name type="scientific">Nannochloropsis gaditana</name>
    <dbReference type="NCBI Taxonomy" id="72520"/>
    <lineage>
        <taxon>Eukaryota</taxon>
        <taxon>Sar</taxon>
        <taxon>Stramenopiles</taxon>
        <taxon>Ochrophyta</taxon>
        <taxon>Eustigmatophyceae</taxon>
        <taxon>Eustigmatales</taxon>
        <taxon>Monodopsidaceae</taxon>
        <taxon>Nannochloropsis</taxon>
    </lineage>
</organism>
<keyword evidence="3" id="KW-1133">Transmembrane helix</keyword>
<evidence type="ECO:0000313" key="4">
    <source>
        <dbReference type="EMBL" id="EWM26737.1"/>
    </source>
</evidence>
<accession>W7TKY5</accession>
<dbReference type="Proteomes" id="UP000019335">
    <property type="component" value="Chromosome 8"/>
</dbReference>